<evidence type="ECO:0000256" key="1">
    <source>
        <dbReference type="ARBA" id="ARBA00022679"/>
    </source>
</evidence>
<feature type="domain" description="N-acetyltransferase" evidence="4">
    <location>
        <begin position="9"/>
        <end position="167"/>
    </location>
</feature>
<dbReference type="FunCoup" id="A0A397QV60">
    <property type="interactions" value="14"/>
</dbReference>
<keyword evidence="6" id="KW-1185">Reference proteome</keyword>
<organism evidence="5 6">
    <name type="scientific">Anaeroplasma bactoclasticum</name>
    <dbReference type="NCBI Taxonomy" id="2088"/>
    <lineage>
        <taxon>Bacteria</taxon>
        <taxon>Bacillati</taxon>
        <taxon>Mycoplasmatota</taxon>
        <taxon>Mollicutes</taxon>
        <taxon>Anaeroplasmatales</taxon>
        <taxon>Anaeroplasmataceae</taxon>
        <taxon>Anaeroplasma</taxon>
    </lineage>
</organism>
<dbReference type="InterPro" id="IPR051531">
    <property type="entry name" value="N-acetyltransferase"/>
</dbReference>
<dbReference type="GO" id="GO:0005737">
    <property type="term" value="C:cytoplasm"/>
    <property type="evidence" value="ECO:0007669"/>
    <property type="project" value="TreeGrafter"/>
</dbReference>
<keyword evidence="2" id="KW-0012">Acyltransferase</keyword>
<protein>
    <submittedName>
        <fullName evidence="5">RimJ/RimL family protein N-acetyltransferase</fullName>
    </submittedName>
</protein>
<dbReference type="Gene3D" id="3.40.630.30">
    <property type="match status" value="1"/>
</dbReference>
<evidence type="ECO:0000256" key="2">
    <source>
        <dbReference type="ARBA" id="ARBA00023315"/>
    </source>
</evidence>
<dbReference type="InParanoid" id="A0A397QV60"/>
<dbReference type="InterPro" id="IPR000182">
    <property type="entry name" value="GNAT_dom"/>
</dbReference>
<dbReference type="InterPro" id="IPR016181">
    <property type="entry name" value="Acyl_CoA_acyltransferase"/>
</dbReference>
<dbReference type="PANTHER" id="PTHR43792:SF8">
    <property type="entry name" value="[RIBOSOMAL PROTEIN US5]-ALANINE N-ACETYLTRANSFERASE"/>
    <property type="match status" value="1"/>
</dbReference>
<dbReference type="PROSITE" id="PS51186">
    <property type="entry name" value="GNAT"/>
    <property type="match status" value="1"/>
</dbReference>
<dbReference type="GO" id="GO:0008999">
    <property type="term" value="F:protein-N-terminal-alanine acetyltransferase activity"/>
    <property type="evidence" value="ECO:0007669"/>
    <property type="project" value="TreeGrafter"/>
</dbReference>
<dbReference type="EMBL" id="QXEV01000029">
    <property type="protein sequence ID" value="RIA64932.1"/>
    <property type="molecule type" value="Genomic_DNA"/>
</dbReference>
<dbReference type="RefSeq" id="WP_119016840.1">
    <property type="nucleotide sequence ID" value="NZ_QXEV01000029.1"/>
</dbReference>
<comment type="caution">
    <text evidence="5">The sequence shown here is derived from an EMBL/GenBank/DDBJ whole genome shotgun (WGS) entry which is preliminary data.</text>
</comment>
<dbReference type="SUPFAM" id="SSF55729">
    <property type="entry name" value="Acyl-CoA N-acyltransferases (Nat)"/>
    <property type="match status" value="1"/>
</dbReference>
<comment type="similarity">
    <text evidence="3">Belongs to the acetyltransferase family. RimJ subfamily.</text>
</comment>
<dbReference type="OrthoDB" id="9785602at2"/>
<name>A0A397QV60_9MOLU</name>
<dbReference type="Pfam" id="PF13302">
    <property type="entry name" value="Acetyltransf_3"/>
    <property type="match status" value="1"/>
</dbReference>
<proteinExistence type="inferred from homology"/>
<dbReference type="AlphaFoldDB" id="A0A397QV60"/>
<accession>A0A397QV60</accession>
<reference evidence="5 6" key="1">
    <citation type="submission" date="2018-08" db="EMBL/GenBank/DDBJ databases">
        <title>Genomic Encyclopedia of Archaeal and Bacterial Type Strains, Phase II (KMG-II): from individual species to whole genera.</title>
        <authorList>
            <person name="Goeker M."/>
        </authorList>
    </citation>
    <scope>NUCLEOTIDE SEQUENCE [LARGE SCALE GENOMIC DNA]</scope>
    <source>
        <strain evidence="5 6">ATCC 27112</strain>
    </source>
</reference>
<sequence length="181" mass="20894">MDIIETKRLILREWKMEDADSMFIYAKDPAVGPIAGWPAHKSVEESKVIISHFLDHHPYCYAICEKDNINHAIGSIELKINSDLAINRDEAEIGYWLGKPYWGRGYMPEACAALIEYGFLKLGFNKIWGGYYDGNLKSKRVQEKLGFKYHHTTEGLELPLLNEIRIGHVNLLTKEDWLKNK</sequence>
<dbReference type="PANTHER" id="PTHR43792">
    <property type="entry name" value="GNAT FAMILY, PUTATIVE (AFU_ORTHOLOGUE AFUA_3G00765)-RELATED-RELATED"/>
    <property type="match status" value="1"/>
</dbReference>
<gene>
    <name evidence="5" type="ORF">EI71_01763</name>
</gene>
<evidence type="ECO:0000313" key="5">
    <source>
        <dbReference type="EMBL" id="RIA64932.1"/>
    </source>
</evidence>
<evidence type="ECO:0000313" key="6">
    <source>
        <dbReference type="Proteomes" id="UP000266506"/>
    </source>
</evidence>
<evidence type="ECO:0000256" key="3">
    <source>
        <dbReference type="ARBA" id="ARBA00038502"/>
    </source>
</evidence>
<evidence type="ECO:0000259" key="4">
    <source>
        <dbReference type="PROSITE" id="PS51186"/>
    </source>
</evidence>
<keyword evidence="1 5" id="KW-0808">Transferase</keyword>
<dbReference type="Proteomes" id="UP000266506">
    <property type="component" value="Unassembled WGS sequence"/>
</dbReference>